<dbReference type="Pfam" id="PF07727">
    <property type="entry name" value="RVT_2"/>
    <property type="match status" value="1"/>
</dbReference>
<sequence>MSTSTHPIIILSDSDIDDAFSSTNAPDYTSASSDYSSSSSRNTSSDHSKDSSKDRSASLTISPLHDDPYMKVMQAYNATSNESPIPSPQVPIDPPTALPPSLKQARFLSSPSTDSSAPPQVFKIGDSSHVTRLERHVEHINAILNHLDELPLERIEQMEDNIEGPAGFENHPHMLNKENYVPWSSRLLRYAKSRHNGKLIHNSIINGPYVRRMIPKPGDPNREVPVNETFHVQTDDELTEKELKQIEANDQAIQTILLGLSEDIYAVVDSCETAQEIWLRVQQMMKGSDIGIQEKKAKLFNEWERFTSTDGKSIESYYHRFLKLMNDLKRNKNFPEKISSNLKFLNNLQPEWSRHVTIVHQTKDLHTADYTQLYDFLKYNQKENYMQQPMPNPEDITDPTTAKNMALALMAKAFKLNYSIPTNNSQRISSNLRNRQIAQSGMNMGQDRQKQMVGVQNPRIQNVGNQNGQIAVSRNANQNPNENGNFVAARAETQLLIAQKEEVGIQLQAEEFDLMATASILDEIEEVNANYRFVEVHNYENFYDNEIFNMFTQEEQHTELLEPISEPHQVPQNDNNVISEVFSVEKSGGTVEQHPANVEETRVLYDSLYNNLAIEVEKVNTVNHKLRETNADLTTELGRYKNQEKYFEISQEKYDKPDRCYQKFVDQEPCLSKKINDLHLSFGKQIMTLNEEILDLNKQLLVEKSTVSSPLEEKKRLKSDFKIHEDELLDKQIQLEKRIKELDNILVKMETHNWSSSAHQELHKIVKDEIFPIVNQVDAIVQNFEIQFLKEAAKFVEDFKSLANEADECLAKHKTMELEIEHLLRAVVSQDIMSVVQNNSVGETSNLQTELERTKERLKTVSLKRRMNMLNFGMIGTKNTLNPLSQKLENEKVELEFQDNICGTSANTKFAKQSILGKPPKVGKTYALSKPVTSNSIPTPQGSKVMKNAKVITPGMFRTNPFKPSREEKHVPNNVKASARSNPITVSQPSVITKKIVNTDSNGLSSIGVDNTKTRRPQPWSNTKNDRVPSASKSIQSKNKEVEVEKHHKNLMLSRNKKHMSSECNNVKLATQNFKANVSINKKQKKQQPKVKKTKKVGSIKRLASPKPSKPRSFLRWSPTGRMFDLKGKIIASNESESQFNCSKGDNAYTSNPLEPTIKRFPNSTFSLAGQFCDSDLEVAFRRNAYFVRNLEGVDLLKGNRSTNLYTINLHEMASASLICLMAHASSTKSWLWHQRLSHLNFDTINDLTKNDLISGLPKFKYHKEHLCSSCEQGRSKRASYPPKPVLNSRQRLHLLHMDLCGPVRIASINGKRKLDISFLYLFGALCYPNNDRKDIGKLGAKGDIGFFIGYSANSCAFKVYNQRTKKIMETMNVSFDELSAMAFEQHSLKPGLQSMTSGQSSSGLDLTYALSTITTLQPTESELDLLFEAIYEDYIGGQPSSASRTILAAKAHQNVKEAMTDPTWIESMQEELLQFKRLDVWVIFLAYVTHKSFIVFQMDVKTASLHSSLKEDMYVCQPEGFIDADHPSHVFKLKKALYGLKQAPRAWYDELSTFLLQNHFFKVTTDPTLFIRCFVDDILVVHVYVDDIIFGNTQPSGIFINQSNYVLEILKKYGMESCDSVGTPMEIKDKVDLDQNGTPVDATKYRSMIGALMYLTSSRPDIVHATCLCARYQAKPTEKHLKEVKRIFCYLWGIVNTGLWYIKDSGFELTEFSDADYAGCKDTYKSTFGGAQFLGEKLVRWSSKKQDHTALSTAEAEYVSLSACCAQVLWMQTQLRDHGFHFNKIPIYCDSKSAIAISCNPVQQSKTKHIAIRYNFIKEHVEKGTIELYFVNTNYQLADLFTKALPAYRFSYLVRRLGIVPTEMELVLEQSQQGFSHEVSVSTEWVEELKGIVRIKGEKKEALHTTLGRNQRSIHFYWISHSEIVDIKKVAVRSSLRLPNNKLMNGNPSRVNIKQLCGRISTLEMLIEDIQIYVCRGCLSYISYFDVSYLYVPGISMVLLPSSFLEPLYPGIMDMINDQDIEHMIPPTSPRDTKPPIGSPIPSSPSSSVGSSSSVMPTTPSPDYPIDESIFAELDNSLWIIPQPLGSEPVPEEPNKMATKITSTSAAPAMTQAAIRKLVADGVAAALKTQVATMANTDNTNRNTGQSRIPVARKCSYKEFISCQPFNFKVSVTCHACGEKGHYKNQCPKANNSAHGKAYLLKDKSAHQYPNIVTDTTYDIEMADGNLVGTNTIIQGCTLILLNQPYEIDLILIKLGSFNVVNGMDWLSKYHARIISDEKVVHIPIEGETLIIRGATPVARAPYILASLEIQELSDQLQELADREAEAEFLLSNTN</sequence>
<proteinExistence type="predicted"/>
<evidence type="ECO:0000256" key="2">
    <source>
        <dbReference type="SAM" id="Coils"/>
    </source>
</evidence>
<gene>
    <name evidence="5" type="ORF">Tci_030366</name>
</gene>
<name>A0A6L2L9H6_TANCI</name>
<feature type="region of interest" description="Disordered" evidence="3">
    <location>
        <begin position="1"/>
        <end position="64"/>
    </location>
</feature>
<keyword evidence="1" id="KW-0863">Zinc-finger</keyword>
<dbReference type="Pfam" id="PF08284">
    <property type="entry name" value="RVP_2"/>
    <property type="match status" value="1"/>
</dbReference>
<protein>
    <submittedName>
        <fullName evidence="5">Retrovirus-related Pol polyprotein from transposon TNT 1-94</fullName>
    </submittedName>
</protein>
<dbReference type="InterPro" id="IPR001878">
    <property type="entry name" value="Znf_CCHC"/>
</dbReference>
<organism evidence="5">
    <name type="scientific">Tanacetum cinerariifolium</name>
    <name type="common">Dalmatian daisy</name>
    <name type="synonym">Chrysanthemum cinerariifolium</name>
    <dbReference type="NCBI Taxonomy" id="118510"/>
    <lineage>
        <taxon>Eukaryota</taxon>
        <taxon>Viridiplantae</taxon>
        <taxon>Streptophyta</taxon>
        <taxon>Embryophyta</taxon>
        <taxon>Tracheophyta</taxon>
        <taxon>Spermatophyta</taxon>
        <taxon>Magnoliopsida</taxon>
        <taxon>eudicotyledons</taxon>
        <taxon>Gunneridae</taxon>
        <taxon>Pentapetalae</taxon>
        <taxon>asterids</taxon>
        <taxon>campanulids</taxon>
        <taxon>Asterales</taxon>
        <taxon>Asteraceae</taxon>
        <taxon>Asteroideae</taxon>
        <taxon>Anthemideae</taxon>
        <taxon>Anthemidinae</taxon>
        <taxon>Tanacetum</taxon>
    </lineage>
</organism>
<dbReference type="Pfam" id="PF14223">
    <property type="entry name" value="Retrotran_gag_2"/>
    <property type="match status" value="1"/>
</dbReference>
<dbReference type="GO" id="GO:0008270">
    <property type="term" value="F:zinc ion binding"/>
    <property type="evidence" value="ECO:0007669"/>
    <property type="project" value="UniProtKB-KW"/>
</dbReference>
<evidence type="ECO:0000256" key="1">
    <source>
        <dbReference type="PROSITE-ProRule" id="PRU00047"/>
    </source>
</evidence>
<feature type="compositionally biased region" description="Low complexity" evidence="3">
    <location>
        <begin position="2045"/>
        <end position="2059"/>
    </location>
</feature>
<dbReference type="InterPro" id="IPR025724">
    <property type="entry name" value="GAG-pre-integrase_dom"/>
</dbReference>
<evidence type="ECO:0000259" key="4">
    <source>
        <dbReference type="PROSITE" id="PS50158"/>
    </source>
</evidence>
<feature type="compositionally biased region" description="Polar residues" evidence="3">
    <location>
        <begin position="1001"/>
        <end position="1011"/>
    </location>
</feature>
<feature type="region of interest" description="Disordered" evidence="3">
    <location>
        <begin position="1001"/>
        <end position="1043"/>
    </location>
</feature>
<evidence type="ECO:0000313" key="5">
    <source>
        <dbReference type="EMBL" id="GEU58388.1"/>
    </source>
</evidence>
<dbReference type="SUPFAM" id="SSF56672">
    <property type="entry name" value="DNA/RNA polymerases"/>
    <property type="match status" value="1"/>
</dbReference>
<keyword evidence="2" id="KW-0175">Coiled coil</keyword>
<dbReference type="EMBL" id="BKCJ010003994">
    <property type="protein sequence ID" value="GEU58388.1"/>
    <property type="molecule type" value="Genomic_DNA"/>
</dbReference>
<dbReference type="PROSITE" id="PS50158">
    <property type="entry name" value="ZF_CCHC"/>
    <property type="match status" value="1"/>
</dbReference>
<evidence type="ECO:0000256" key="3">
    <source>
        <dbReference type="SAM" id="MobiDB-lite"/>
    </source>
</evidence>
<dbReference type="PANTHER" id="PTHR11439">
    <property type="entry name" value="GAG-POL-RELATED RETROTRANSPOSON"/>
    <property type="match status" value="1"/>
</dbReference>
<feature type="compositionally biased region" description="Low complexity" evidence="3">
    <location>
        <begin position="8"/>
        <end position="43"/>
    </location>
</feature>
<reference evidence="5" key="1">
    <citation type="journal article" date="2019" name="Sci. Rep.">
        <title>Draft genome of Tanacetum cinerariifolium, the natural source of mosquito coil.</title>
        <authorList>
            <person name="Yamashiro T."/>
            <person name="Shiraishi A."/>
            <person name="Satake H."/>
            <person name="Nakayama K."/>
        </authorList>
    </citation>
    <scope>NUCLEOTIDE SEQUENCE</scope>
</reference>
<dbReference type="CDD" id="cd09272">
    <property type="entry name" value="RNase_HI_RT_Ty1"/>
    <property type="match status" value="1"/>
</dbReference>
<feature type="region of interest" description="Disordered" evidence="3">
    <location>
        <begin position="2024"/>
        <end position="2063"/>
    </location>
</feature>
<dbReference type="PANTHER" id="PTHR11439:SF495">
    <property type="entry name" value="REVERSE TRANSCRIPTASE, RNA-DEPENDENT DNA POLYMERASE-RELATED"/>
    <property type="match status" value="1"/>
</dbReference>
<dbReference type="Pfam" id="PF25597">
    <property type="entry name" value="SH3_retrovirus"/>
    <property type="match status" value="1"/>
</dbReference>
<feature type="domain" description="CCHC-type" evidence="4">
    <location>
        <begin position="2175"/>
        <end position="2190"/>
    </location>
</feature>
<dbReference type="InterPro" id="IPR057670">
    <property type="entry name" value="SH3_retrovirus"/>
</dbReference>
<feature type="compositionally biased region" description="Basic and acidic residues" evidence="3">
    <location>
        <begin position="44"/>
        <end position="56"/>
    </location>
</feature>
<dbReference type="Pfam" id="PF13976">
    <property type="entry name" value="gag_pre-integrs"/>
    <property type="match status" value="1"/>
</dbReference>
<dbReference type="GO" id="GO:0003676">
    <property type="term" value="F:nucleic acid binding"/>
    <property type="evidence" value="ECO:0007669"/>
    <property type="project" value="InterPro"/>
</dbReference>
<dbReference type="InterPro" id="IPR043502">
    <property type="entry name" value="DNA/RNA_pol_sf"/>
</dbReference>
<feature type="coiled-coil region" evidence="2">
    <location>
        <begin position="2304"/>
        <end position="2331"/>
    </location>
</feature>
<keyword evidence="1" id="KW-0479">Metal-binding</keyword>
<dbReference type="InterPro" id="IPR036875">
    <property type="entry name" value="Znf_CCHC_sf"/>
</dbReference>
<accession>A0A6L2L9H6</accession>
<comment type="caution">
    <text evidence="5">The sequence shown here is derived from an EMBL/GenBank/DDBJ whole genome shotgun (WGS) entry which is preliminary data.</text>
</comment>
<dbReference type="SUPFAM" id="SSF57756">
    <property type="entry name" value="Retrovirus zinc finger-like domains"/>
    <property type="match status" value="1"/>
</dbReference>
<dbReference type="InterPro" id="IPR013103">
    <property type="entry name" value="RVT_2"/>
</dbReference>
<keyword evidence="1" id="KW-0862">Zinc</keyword>